<dbReference type="CDD" id="cd06222">
    <property type="entry name" value="RNase_H_like"/>
    <property type="match status" value="1"/>
</dbReference>
<dbReference type="OrthoDB" id="1001386at2759"/>
<protein>
    <recommendedName>
        <fullName evidence="1">RNase H type-1 domain-containing protein</fullName>
    </recommendedName>
</protein>
<dbReference type="Proteomes" id="UP000701853">
    <property type="component" value="Chromosome 4"/>
</dbReference>
<dbReference type="PANTHER" id="PTHR47723:SF19">
    <property type="entry name" value="POLYNUCLEOTIDYL TRANSFERASE, RIBONUCLEASE H-LIKE SUPERFAMILY PROTEIN"/>
    <property type="match status" value="1"/>
</dbReference>
<comment type="caution">
    <text evidence="2">The sequence shown here is derived from an EMBL/GenBank/DDBJ whole genome shotgun (WGS) entry which is preliminary data.</text>
</comment>
<reference evidence="2 3" key="1">
    <citation type="journal article" date="2021" name="bioRxiv">
        <title>The Gossypium anomalum genome as a resource for cotton improvement and evolutionary analysis of hybrid incompatibility.</title>
        <authorList>
            <person name="Grover C.E."/>
            <person name="Yuan D."/>
            <person name="Arick M.A."/>
            <person name="Miller E.R."/>
            <person name="Hu G."/>
            <person name="Peterson D.G."/>
            <person name="Wendel J.F."/>
            <person name="Udall J.A."/>
        </authorList>
    </citation>
    <scope>NUCLEOTIDE SEQUENCE [LARGE SCALE GENOMIC DNA]</scope>
    <source>
        <strain evidence="2">JFW-Udall</strain>
        <tissue evidence="2">Leaf</tissue>
    </source>
</reference>
<dbReference type="Pfam" id="PF13456">
    <property type="entry name" value="RVT_3"/>
    <property type="match status" value="1"/>
</dbReference>
<dbReference type="EMBL" id="JAHUZN010000004">
    <property type="protein sequence ID" value="KAG8497175.1"/>
    <property type="molecule type" value="Genomic_DNA"/>
</dbReference>
<dbReference type="GO" id="GO:0004523">
    <property type="term" value="F:RNA-DNA hybrid ribonuclease activity"/>
    <property type="evidence" value="ECO:0007669"/>
    <property type="project" value="InterPro"/>
</dbReference>
<feature type="domain" description="RNase H type-1" evidence="1">
    <location>
        <begin position="53"/>
        <end position="156"/>
    </location>
</feature>
<dbReference type="InterPro" id="IPR044730">
    <property type="entry name" value="RNase_H-like_dom_plant"/>
</dbReference>
<sequence>MNHLFREYLVSVSMWTELSIPNLLQESNLEFLQWLTWEVRKWKYPPGQSVKINFDGAYDGRLCQSASGIIAKNSKRSILLACSEIHQEVASAFVAEALACYKAAQIGIDVQWPKIIIEGDLLSIIKKCNAKIQDKSHVGAYIHDIQQITSKSRHFRLVATESLKKKEEIYLFESIPGYTESQKDYDRVRELD</sequence>
<evidence type="ECO:0000259" key="1">
    <source>
        <dbReference type="Pfam" id="PF13456"/>
    </source>
</evidence>
<evidence type="ECO:0000313" key="2">
    <source>
        <dbReference type="EMBL" id="KAG8497175.1"/>
    </source>
</evidence>
<keyword evidence="3" id="KW-1185">Reference proteome</keyword>
<dbReference type="AlphaFoldDB" id="A0A8J5Z933"/>
<dbReference type="PANTHER" id="PTHR47723">
    <property type="entry name" value="OS05G0353850 PROTEIN"/>
    <property type="match status" value="1"/>
</dbReference>
<dbReference type="InterPro" id="IPR002156">
    <property type="entry name" value="RNaseH_domain"/>
</dbReference>
<proteinExistence type="predicted"/>
<dbReference type="InterPro" id="IPR036397">
    <property type="entry name" value="RNaseH_sf"/>
</dbReference>
<dbReference type="Gene3D" id="3.30.420.10">
    <property type="entry name" value="Ribonuclease H-like superfamily/Ribonuclease H"/>
    <property type="match status" value="1"/>
</dbReference>
<evidence type="ECO:0000313" key="3">
    <source>
        <dbReference type="Proteomes" id="UP000701853"/>
    </source>
</evidence>
<dbReference type="GO" id="GO:0003676">
    <property type="term" value="F:nucleic acid binding"/>
    <property type="evidence" value="ECO:0007669"/>
    <property type="project" value="InterPro"/>
</dbReference>
<accession>A0A8J5Z933</accession>
<name>A0A8J5Z933_9ROSI</name>
<organism evidence="2 3">
    <name type="scientific">Gossypium anomalum</name>
    <dbReference type="NCBI Taxonomy" id="47600"/>
    <lineage>
        <taxon>Eukaryota</taxon>
        <taxon>Viridiplantae</taxon>
        <taxon>Streptophyta</taxon>
        <taxon>Embryophyta</taxon>
        <taxon>Tracheophyta</taxon>
        <taxon>Spermatophyta</taxon>
        <taxon>Magnoliopsida</taxon>
        <taxon>eudicotyledons</taxon>
        <taxon>Gunneridae</taxon>
        <taxon>Pentapetalae</taxon>
        <taxon>rosids</taxon>
        <taxon>malvids</taxon>
        <taxon>Malvales</taxon>
        <taxon>Malvaceae</taxon>
        <taxon>Malvoideae</taxon>
        <taxon>Gossypium</taxon>
    </lineage>
</organism>
<dbReference type="InterPro" id="IPR053151">
    <property type="entry name" value="RNase_H-like"/>
</dbReference>
<gene>
    <name evidence="2" type="ORF">CXB51_008415</name>
</gene>